<evidence type="ECO:0000313" key="4">
    <source>
        <dbReference type="Proteomes" id="UP000015105"/>
    </source>
</evidence>
<feature type="domain" description="F-box" evidence="2">
    <location>
        <begin position="77"/>
        <end position="117"/>
    </location>
</feature>
<dbReference type="PANTHER" id="PTHR35546:SF110">
    <property type="entry name" value="F-BOX DOMAIN-CONTAINING PROTEIN"/>
    <property type="match status" value="1"/>
</dbReference>
<dbReference type="SMART" id="SM00256">
    <property type="entry name" value="FBOX"/>
    <property type="match status" value="1"/>
</dbReference>
<evidence type="ECO:0000256" key="1">
    <source>
        <dbReference type="SAM" id="MobiDB-lite"/>
    </source>
</evidence>
<dbReference type="Pfam" id="PF24750">
    <property type="entry name" value="b-prop_At3g26010-like"/>
    <property type="match status" value="1"/>
</dbReference>
<dbReference type="EnsemblPlants" id="AET7Gv21177700.1">
    <property type="protein sequence ID" value="AET7Gv21177700.1"/>
    <property type="gene ID" value="AET7Gv21177700"/>
</dbReference>
<dbReference type="InterPro" id="IPR036047">
    <property type="entry name" value="F-box-like_dom_sf"/>
</dbReference>
<dbReference type="Gene3D" id="1.20.1280.50">
    <property type="match status" value="1"/>
</dbReference>
<dbReference type="PANTHER" id="PTHR35546">
    <property type="entry name" value="F-BOX PROTEIN INTERACTION DOMAIN PROTEIN-RELATED"/>
    <property type="match status" value="1"/>
</dbReference>
<reference evidence="4" key="1">
    <citation type="journal article" date="2014" name="Science">
        <title>Ancient hybridizations among the ancestral genomes of bread wheat.</title>
        <authorList>
            <consortium name="International Wheat Genome Sequencing Consortium,"/>
            <person name="Marcussen T."/>
            <person name="Sandve S.R."/>
            <person name="Heier L."/>
            <person name="Spannagl M."/>
            <person name="Pfeifer M."/>
            <person name="Jakobsen K.S."/>
            <person name="Wulff B.B."/>
            <person name="Steuernagel B."/>
            <person name="Mayer K.F."/>
            <person name="Olsen O.A."/>
        </authorList>
    </citation>
    <scope>NUCLEOTIDE SEQUENCE [LARGE SCALE GENOMIC DNA]</scope>
    <source>
        <strain evidence="4">cv. AL8/78</strain>
    </source>
</reference>
<sequence length="447" mass="50790">NLLTQRDQVPLPSTGILRPRFHSPLPLLCSTASPPFPAAAMSVPVDSSSPRKKGRTSSPVRSSPSPHSDGRTAVERLTDDLLVEILSRVPVKSLCRFKCVSNHCLALIDHPEHRKKLPQTPAGFFYGSAITSDWLLKSPVHFTDFPGRRSPPFDTSCTFLPDHRRVELLDCCNGLLLCRWYDVSAQGDEFHYIVCNPATEKWVVLPDSGKAASEVATTRLGFDSAVSMHFYVFELVNEQEFFWDPDIVGVAVYSSETGGWVYKEKKWNSQIRLIDHRFASVFLNGYLHFEADCRGSSPCLAVVDTEGETWMNFGFPDGLFDGFIQRSQGRLHYANFQGDEDGSTTLVVYVLENYQSKEWILKHSVEIPYIFEAPLLEWVDFRLDRDFDWIAIHPECNMIFFTTCWHATFTCYNMDSGQVKLISGLEVHKPPYMPYVPLYVELQSLHI</sequence>
<reference evidence="4" key="2">
    <citation type="journal article" date="2017" name="Nat. Plants">
        <title>The Aegilops tauschii genome reveals multiple impacts of transposons.</title>
        <authorList>
            <person name="Zhao G."/>
            <person name="Zou C."/>
            <person name="Li K."/>
            <person name="Wang K."/>
            <person name="Li T."/>
            <person name="Gao L."/>
            <person name="Zhang X."/>
            <person name="Wang H."/>
            <person name="Yang Z."/>
            <person name="Liu X."/>
            <person name="Jiang W."/>
            <person name="Mao L."/>
            <person name="Kong X."/>
            <person name="Jiao Y."/>
            <person name="Jia J."/>
        </authorList>
    </citation>
    <scope>NUCLEOTIDE SEQUENCE [LARGE SCALE GENOMIC DNA]</scope>
    <source>
        <strain evidence="4">cv. AL8/78</strain>
    </source>
</reference>
<dbReference type="Gramene" id="AET7Gv21177700.1">
    <property type="protein sequence ID" value="AET7Gv21177700.1"/>
    <property type="gene ID" value="AET7Gv21177700"/>
</dbReference>
<accession>A0A453T051</accession>
<dbReference type="InterPro" id="IPR055290">
    <property type="entry name" value="At3g26010-like"/>
</dbReference>
<reference evidence="3" key="4">
    <citation type="submission" date="2019-03" db="UniProtKB">
        <authorList>
            <consortium name="EnsemblPlants"/>
        </authorList>
    </citation>
    <scope>IDENTIFICATION</scope>
</reference>
<dbReference type="SUPFAM" id="SSF81383">
    <property type="entry name" value="F-box domain"/>
    <property type="match status" value="1"/>
</dbReference>
<dbReference type="InterPro" id="IPR017451">
    <property type="entry name" value="F-box-assoc_interact_dom"/>
</dbReference>
<reference evidence="3" key="5">
    <citation type="journal article" date="2021" name="G3 (Bethesda)">
        <title>Aegilops tauschii genome assembly Aet v5.0 features greater sequence contiguity and improved annotation.</title>
        <authorList>
            <person name="Wang L."/>
            <person name="Zhu T."/>
            <person name="Rodriguez J.C."/>
            <person name="Deal K.R."/>
            <person name="Dubcovsky J."/>
            <person name="McGuire P.E."/>
            <person name="Lux T."/>
            <person name="Spannagl M."/>
            <person name="Mayer K.F.X."/>
            <person name="Baldrich P."/>
            <person name="Meyers B.C."/>
            <person name="Huo N."/>
            <person name="Gu Y.Q."/>
            <person name="Zhou H."/>
            <person name="Devos K.M."/>
            <person name="Bennetzen J.L."/>
            <person name="Unver T."/>
            <person name="Budak H."/>
            <person name="Gulick P.J."/>
            <person name="Galiba G."/>
            <person name="Kalapos B."/>
            <person name="Nelson D.R."/>
            <person name="Li P."/>
            <person name="You F.M."/>
            <person name="Luo M.C."/>
            <person name="Dvorak J."/>
        </authorList>
    </citation>
    <scope>NUCLEOTIDE SEQUENCE [LARGE SCALE GENOMIC DNA]</scope>
    <source>
        <strain evidence="3">cv. AL8/78</strain>
    </source>
</reference>
<feature type="region of interest" description="Disordered" evidence="1">
    <location>
        <begin position="40"/>
        <end position="72"/>
    </location>
</feature>
<name>A0A453T051_AEGTS</name>
<evidence type="ECO:0000313" key="3">
    <source>
        <dbReference type="EnsemblPlants" id="AET7Gv21177700.1"/>
    </source>
</evidence>
<dbReference type="AlphaFoldDB" id="A0A453T051"/>
<dbReference type="InterPro" id="IPR001810">
    <property type="entry name" value="F-box_dom"/>
</dbReference>
<organism evidence="3 4">
    <name type="scientific">Aegilops tauschii subsp. strangulata</name>
    <name type="common">Goatgrass</name>
    <dbReference type="NCBI Taxonomy" id="200361"/>
    <lineage>
        <taxon>Eukaryota</taxon>
        <taxon>Viridiplantae</taxon>
        <taxon>Streptophyta</taxon>
        <taxon>Embryophyta</taxon>
        <taxon>Tracheophyta</taxon>
        <taxon>Spermatophyta</taxon>
        <taxon>Magnoliopsida</taxon>
        <taxon>Liliopsida</taxon>
        <taxon>Poales</taxon>
        <taxon>Poaceae</taxon>
        <taxon>BOP clade</taxon>
        <taxon>Pooideae</taxon>
        <taxon>Triticodae</taxon>
        <taxon>Triticeae</taxon>
        <taxon>Triticinae</taxon>
        <taxon>Aegilops</taxon>
    </lineage>
</organism>
<protein>
    <recommendedName>
        <fullName evidence="2">F-box domain-containing protein</fullName>
    </recommendedName>
</protein>
<dbReference type="Proteomes" id="UP000015105">
    <property type="component" value="Chromosome 7D"/>
</dbReference>
<dbReference type="NCBIfam" id="TIGR01640">
    <property type="entry name" value="F_box_assoc_1"/>
    <property type="match status" value="1"/>
</dbReference>
<feature type="compositionally biased region" description="Low complexity" evidence="1">
    <location>
        <begin position="57"/>
        <end position="67"/>
    </location>
</feature>
<dbReference type="InterPro" id="IPR056592">
    <property type="entry name" value="Beta-prop_At3g26010-like"/>
</dbReference>
<proteinExistence type="predicted"/>
<keyword evidence="4" id="KW-1185">Reference proteome</keyword>
<evidence type="ECO:0000259" key="2">
    <source>
        <dbReference type="SMART" id="SM00256"/>
    </source>
</evidence>
<reference evidence="3" key="3">
    <citation type="journal article" date="2017" name="Nature">
        <title>Genome sequence of the progenitor of the wheat D genome Aegilops tauschii.</title>
        <authorList>
            <person name="Luo M.C."/>
            <person name="Gu Y.Q."/>
            <person name="Puiu D."/>
            <person name="Wang H."/>
            <person name="Twardziok S.O."/>
            <person name="Deal K.R."/>
            <person name="Huo N."/>
            <person name="Zhu T."/>
            <person name="Wang L."/>
            <person name="Wang Y."/>
            <person name="McGuire P.E."/>
            <person name="Liu S."/>
            <person name="Long H."/>
            <person name="Ramasamy R.K."/>
            <person name="Rodriguez J.C."/>
            <person name="Van S.L."/>
            <person name="Yuan L."/>
            <person name="Wang Z."/>
            <person name="Xia Z."/>
            <person name="Xiao L."/>
            <person name="Anderson O.D."/>
            <person name="Ouyang S."/>
            <person name="Liang Y."/>
            <person name="Zimin A.V."/>
            <person name="Pertea G."/>
            <person name="Qi P."/>
            <person name="Bennetzen J.L."/>
            <person name="Dai X."/>
            <person name="Dawson M.W."/>
            <person name="Muller H.G."/>
            <person name="Kugler K."/>
            <person name="Rivarola-Duarte L."/>
            <person name="Spannagl M."/>
            <person name="Mayer K.F.X."/>
            <person name="Lu F.H."/>
            <person name="Bevan M.W."/>
            <person name="Leroy P."/>
            <person name="Li P."/>
            <person name="You F.M."/>
            <person name="Sun Q."/>
            <person name="Liu Z."/>
            <person name="Lyons E."/>
            <person name="Wicker T."/>
            <person name="Salzberg S.L."/>
            <person name="Devos K.M."/>
            <person name="Dvorak J."/>
        </authorList>
    </citation>
    <scope>NUCLEOTIDE SEQUENCE [LARGE SCALE GENOMIC DNA]</scope>
    <source>
        <strain evidence="3">cv. AL8/78</strain>
    </source>
</reference>
<dbReference type="STRING" id="200361.A0A453T051"/>
<dbReference type="Pfam" id="PF00646">
    <property type="entry name" value="F-box"/>
    <property type="match status" value="1"/>
</dbReference>